<name>B7B923_9BACT</name>
<dbReference type="Proteomes" id="UP000005510">
    <property type="component" value="Unassembled WGS sequence"/>
</dbReference>
<dbReference type="AlphaFoldDB" id="B7B923"/>
<evidence type="ECO:0000313" key="2">
    <source>
        <dbReference type="Proteomes" id="UP000005510"/>
    </source>
</evidence>
<comment type="caution">
    <text evidence="1">The sequence shown here is derived from an EMBL/GenBank/DDBJ whole genome shotgun (WGS) entry which is preliminary data.</text>
</comment>
<dbReference type="EMBL" id="ABYH01000147">
    <property type="protein sequence ID" value="EEC97066.1"/>
    <property type="molecule type" value="Genomic_DNA"/>
</dbReference>
<dbReference type="STRING" id="537006.PRABACTJOHN_01526"/>
<reference evidence="1 2" key="1">
    <citation type="submission" date="2008-10" db="EMBL/GenBank/DDBJ databases">
        <title>Draft genome sequence of Parabacteroides johnsonii (DSM 18315).</title>
        <authorList>
            <person name="Sudarsanam P."/>
            <person name="Ley R."/>
            <person name="Guruge J."/>
            <person name="Turnbaugh P.J."/>
            <person name="Mahowald M."/>
            <person name="Liep D."/>
            <person name="Gordon J."/>
        </authorList>
    </citation>
    <scope>NUCLEOTIDE SEQUENCE [LARGE SCALE GENOMIC DNA]</scope>
    <source>
        <strain evidence="1 2">DSM 18315</strain>
    </source>
</reference>
<proteinExistence type="predicted"/>
<dbReference type="Gene3D" id="1.10.287.610">
    <property type="entry name" value="Helix hairpin bin"/>
    <property type="match status" value="1"/>
</dbReference>
<evidence type="ECO:0000313" key="1">
    <source>
        <dbReference type="EMBL" id="EEC97066.1"/>
    </source>
</evidence>
<dbReference type="HOGENOM" id="CLU_3001171_0_0_10"/>
<accession>B7B923</accession>
<reference evidence="1 2" key="2">
    <citation type="submission" date="2008-10" db="EMBL/GenBank/DDBJ databases">
        <authorList>
            <person name="Fulton L."/>
            <person name="Clifton S."/>
            <person name="Fulton B."/>
            <person name="Xu J."/>
            <person name="Minx P."/>
            <person name="Pepin K.H."/>
            <person name="Johnson M."/>
            <person name="Bhonagiri V."/>
            <person name="Nash W.E."/>
            <person name="Mardis E.R."/>
            <person name="Wilson R.K."/>
        </authorList>
    </citation>
    <scope>NUCLEOTIDE SEQUENCE [LARGE SCALE GENOMIC DNA]</scope>
    <source>
        <strain evidence="1 2">DSM 18315</strain>
    </source>
</reference>
<gene>
    <name evidence="1" type="ORF">PRABACTJOHN_01526</name>
</gene>
<sequence length="57" mass="6808">MKVESDEFFFLTFTFQLSPFNFHLSTEKMVVKDKIKALREALEQHNYNYYVLSAPTI</sequence>
<protein>
    <submittedName>
        <fullName evidence="1">Uncharacterized protein</fullName>
    </submittedName>
</protein>
<organism evidence="1 2">
    <name type="scientific">Parabacteroides johnsonii DSM 18315</name>
    <dbReference type="NCBI Taxonomy" id="537006"/>
    <lineage>
        <taxon>Bacteria</taxon>
        <taxon>Pseudomonadati</taxon>
        <taxon>Bacteroidota</taxon>
        <taxon>Bacteroidia</taxon>
        <taxon>Bacteroidales</taxon>
        <taxon>Tannerellaceae</taxon>
        <taxon>Parabacteroides</taxon>
    </lineage>
</organism>
<feature type="non-terminal residue" evidence="1">
    <location>
        <position position="57"/>
    </location>
</feature>